<dbReference type="RefSeq" id="WP_320685319.1">
    <property type="nucleotide sequence ID" value="NZ_JAXBLV010000027.1"/>
</dbReference>
<dbReference type="Proteomes" id="UP001272242">
    <property type="component" value="Unassembled WGS sequence"/>
</dbReference>
<proteinExistence type="predicted"/>
<evidence type="ECO:0000313" key="3">
    <source>
        <dbReference type="Proteomes" id="UP001272242"/>
    </source>
</evidence>
<evidence type="ECO:0000256" key="1">
    <source>
        <dbReference type="SAM" id="MobiDB-lite"/>
    </source>
</evidence>
<reference evidence="3" key="1">
    <citation type="journal article" date="2023" name="Mar. Drugs">
        <title>Gemmata algarum, a Novel Planctomycete Isolated from an Algal Mat, Displays Antimicrobial Activity.</title>
        <authorList>
            <person name="Kumar G."/>
            <person name="Kallscheuer N."/>
            <person name="Kashif M."/>
            <person name="Ahamad S."/>
            <person name="Jagadeeshwari U."/>
            <person name="Pannikurungottu S."/>
            <person name="Haufschild T."/>
            <person name="Kabuu M."/>
            <person name="Sasikala C."/>
            <person name="Jogler C."/>
            <person name="Ramana C."/>
        </authorList>
    </citation>
    <scope>NUCLEOTIDE SEQUENCE [LARGE SCALE GENOMIC DNA]</scope>
    <source>
        <strain evidence="3">JC673</strain>
    </source>
</reference>
<gene>
    <name evidence="2" type="ORF">R5W23_005482</name>
</gene>
<dbReference type="EMBL" id="JAXBLV010000027">
    <property type="protein sequence ID" value="MDY3558389.1"/>
    <property type="molecule type" value="Genomic_DNA"/>
</dbReference>
<protein>
    <submittedName>
        <fullName evidence="2">Uncharacterized protein</fullName>
    </submittedName>
</protein>
<organism evidence="2 3">
    <name type="scientific">Gemmata algarum</name>
    <dbReference type="NCBI Taxonomy" id="2975278"/>
    <lineage>
        <taxon>Bacteria</taxon>
        <taxon>Pseudomonadati</taxon>
        <taxon>Planctomycetota</taxon>
        <taxon>Planctomycetia</taxon>
        <taxon>Gemmatales</taxon>
        <taxon>Gemmataceae</taxon>
        <taxon>Gemmata</taxon>
    </lineage>
</organism>
<sequence>MSGPLTRPSARRRRAPHFDHVPYTRRVKGSKLQIRWWLTGWGSLNLELYEPELAVVVRRKLIPRTRHRPDTPLGIWGALVEVLDEMRRAGVPGLPDVLPPYVRRADGGGFRALVRKGGRKLELPGPFTAPADAHHAMLELLRREFPGWARADQTRRPGRKARTGGADAAADVG</sequence>
<evidence type="ECO:0000313" key="2">
    <source>
        <dbReference type="EMBL" id="MDY3558389.1"/>
    </source>
</evidence>
<name>A0ABU5EXM3_9BACT</name>
<accession>A0ABU5EXM3</accession>
<keyword evidence="3" id="KW-1185">Reference proteome</keyword>
<feature type="region of interest" description="Disordered" evidence="1">
    <location>
        <begin position="149"/>
        <end position="173"/>
    </location>
</feature>
<comment type="caution">
    <text evidence="2">The sequence shown here is derived from an EMBL/GenBank/DDBJ whole genome shotgun (WGS) entry which is preliminary data.</text>
</comment>